<dbReference type="STRING" id="416016.SAMN05443547_2395"/>
<dbReference type="PANTHER" id="PTHR31630">
    <property type="entry name" value="PHYTANOYL-COA DIOXYGENASE-RELATED-RELATED"/>
    <property type="match status" value="1"/>
</dbReference>
<organism evidence="1 2">
    <name type="scientific">Flavobacterium cucumis</name>
    <dbReference type="NCBI Taxonomy" id="416016"/>
    <lineage>
        <taxon>Bacteria</taxon>
        <taxon>Pseudomonadati</taxon>
        <taxon>Bacteroidota</taxon>
        <taxon>Flavobacteriia</taxon>
        <taxon>Flavobacteriales</taxon>
        <taxon>Flavobacteriaceae</taxon>
        <taxon>Flavobacterium</taxon>
    </lineage>
</organism>
<dbReference type="Gene3D" id="2.60.120.620">
    <property type="entry name" value="q2cbj1_9rhob like domain"/>
    <property type="match status" value="1"/>
</dbReference>
<dbReference type="InterPro" id="IPR008775">
    <property type="entry name" value="Phytyl_CoA_dOase-like"/>
</dbReference>
<keyword evidence="1" id="KW-0223">Dioxygenase</keyword>
<protein>
    <submittedName>
        <fullName evidence="1">Phytanoyl-CoA dioxygenase (PhyH)</fullName>
    </submittedName>
</protein>
<dbReference type="OrthoDB" id="1157001at2"/>
<gene>
    <name evidence="1" type="ORF">SAMN05443547_2395</name>
</gene>
<dbReference type="GO" id="GO:0016706">
    <property type="term" value="F:2-oxoglutarate-dependent dioxygenase activity"/>
    <property type="evidence" value="ECO:0007669"/>
    <property type="project" value="UniProtKB-ARBA"/>
</dbReference>
<dbReference type="Pfam" id="PF05721">
    <property type="entry name" value="PhyH"/>
    <property type="match status" value="1"/>
</dbReference>
<keyword evidence="2" id="KW-1185">Reference proteome</keyword>
<proteinExistence type="predicted"/>
<dbReference type="SUPFAM" id="SSF51197">
    <property type="entry name" value="Clavaminate synthase-like"/>
    <property type="match status" value="1"/>
</dbReference>
<dbReference type="Proteomes" id="UP000184611">
    <property type="component" value="Unassembled WGS sequence"/>
</dbReference>
<name>A0A1M7ZYQ3_9FLAO</name>
<keyword evidence="1" id="KW-0560">Oxidoreductase</keyword>
<accession>A0A1M7ZYQ3</accession>
<sequence>MKLDLIENFWNRILNGTATLEEKSDWHTETGHLYQLGISMEETLQYLHKERPSLITFIDWIASKSTNVSKSIDIENVLSEKDLAFWEANGYIVIKNAIPIEDCKATQKAILEFLEKDINDSSSWYKHHEKQSGLMVHFYNHPTLEKNRASVKIQKAYEQLYQTTKIYKTIDKVSFNPPVSNDYHFLGSNLHWDVSLKQPIPFRLQGLLYLSDCKENEGAFHCVPNFHHQIASWMEALPSNENPREFALKTLVSKPIIGNAGDFVIWHQALPHCATPNYGKLPRFVQYFTYFPENYTESIEWI</sequence>
<evidence type="ECO:0000313" key="1">
    <source>
        <dbReference type="EMBL" id="SHO74015.1"/>
    </source>
</evidence>
<dbReference type="RefSeq" id="WP_073584748.1">
    <property type="nucleotide sequence ID" value="NZ_CBCSEA010000027.1"/>
</dbReference>
<dbReference type="EMBL" id="FRYK01000005">
    <property type="protein sequence ID" value="SHO74015.1"/>
    <property type="molecule type" value="Genomic_DNA"/>
</dbReference>
<dbReference type="AlphaFoldDB" id="A0A1M7ZYQ3"/>
<evidence type="ECO:0000313" key="2">
    <source>
        <dbReference type="Proteomes" id="UP000184611"/>
    </source>
</evidence>
<dbReference type="PANTHER" id="PTHR31630:SF6">
    <property type="entry name" value="PHYTANOYL-COA DIOXYGENASE-RELATED"/>
    <property type="match status" value="1"/>
</dbReference>
<reference evidence="2" key="1">
    <citation type="submission" date="2016-12" db="EMBL/GenBank/DDBJ databases">
        <authorList>
            <person name="Varghese N."/>
            <person name="Submissions S."/>
        </authorList>
    </citation>
    <scope>NUCLEOTIDE SEQUENCE [LARGE SCALE GENOMIC DNA]</scope>
    <source>
        <strain evidence="2">DSM 18830</strain>
    </source>
</reference>